<dbReference type="eggNOG" id="KOG1864">
    <property type="taxonomic scope" value="Eukaryota"/>
</dbReference>
<reference evidence="5" key="2">
    <citation type="submission" date="2007-04" db="EMBL/GenBank/DDBJ databases">
        <title>The genome of the human body louse.</title>
        <authorList>
            <consortium name="The Human Body Louse Genome Consortium"/>
            <person name="Kirkness E."/>
            <person name="Walenz B."/>
            <person name="Hass B."/>
            <person name="Bruggner R."/>
            <person name="Strausberg R."/>
        </authorList>
    </citation>
    <scope>NUCLEOTIDE SEQUENCE</scope>
    <source>
        <strain evidence="5">USDA</strain>
    </source>
</reference>
<feature type="compositionally biased region" description="Gly residues" evidence="3">
    <location>
        <begin position="680"/>
        <end position="690"/>
    </location>
</feature>
<comment type="similarity">
    <text evidence="1 2">Belongs to the peptidase C19 family.</text>
</comment>
<dbReference type="InterPro" id="IPR050164">
    <property type="entry name" value="Peptidase_C19"/>
</dbReference>
<keyword evidence="2 5" id="KW-0378">Hydrolase</keyword>
<dbReference type="OrthoDB" id="2420415at2759"/>
<feature type="domain" description="USP" evidence="4">
    <location>
        <begin position="295"/>
        <end position="625"/>
    </location>
</feature>
<dbReference type="PROSITE" id="PS00972">
    <property type="entry name" value="USP_1"/>
    <property type="match status" value="1"/>
</dbReference>
<dbReference type="EnsemblMetazoa" id="PHUM230380-RA">
    <property type="protein sequence ID" value="PHUM230380-PA"/>
    <property type="gene ID" value="PHUM230380"/>
</dbReference>
<reference evidence="6" key="3">
    <citation type="submission" date="2020-05" db="UniProtKB">
        <authorList>
            <consortium name="EnsemblMetazoa"/>
        </authorList>
    </citation>
    <scope>IDENTIFICATION</scope>
    <source>
        <strain evidence="6">USDA</strain>
    </source>
</reference>
<keyword evidence="2" id="KW-0645">Protease</keyword>
<evidence type="ECO:0000313" key="6">
    <source>
        <dbReference type="EnsemblMetazoa" id="PHUM230380-PA"/>
    </source>
</evidence>
<evidence type="ECO:0000313" key="5">
    <source>
        <dbReference type="EMBL" id="EEB13252.1"/>
    </source>
</evidence>
<feature type="region of interest" description="Disordered" evidence="3">
    <location>
        <begin position="407"/>
        <end position="430"/>
    </location>
</feature>
<dbReference type="Gene3D" id="3.90.70.10">
    <property type="entry name" value="Cysteine proteinases"/>
    <property type="match status" value="1"/>
</dbReference>
<dbReference type="InterPro" id="IPR028889">
    <property type="entry name" value="USP"/>
</dbReference>
<keyword evidence="7" id="KW-1185">Reference proteome</keyword>
<dbReference type="SUPFAM" id="SSF48371">
    <property type="entry name" value="ARM repeat"/>
    <property type="match status" value="1"/>
</dbReference>
<protein>
    <recommendedName>
        <fullName evidence="2">Ubiquitin carboxyl-terminal hydrolase</fullName>
        <ecNumber evidence="2">3.4.19.12</ecNumber>
    </recommendedName>
</protein>
<dbReference type="PROSITE" id="PS00973">
    <property type="entry name" value="USP_2"/>
    <property type="match status" value="1"/>
</dbReference>
<dbReference type="Pfam" id="PF00443">
    <property type="entry name" value="UCH"/>
    <property type="match status" value="1"/>
</dbReference>
<dbReference type="CTD" id="8229904"/>
<dbReference type="Pfam" id="PF21246">
    <property type="entry name" value="Usp38-like_N"/>
    <property type="match status" value="1"/>
</dbReference>
<evidence type="ECO:0000256" key="3">
    <source>
        <dbReference type="SAM" id="MobiDB-lite"/>
    </source>
</evidence>
<keyword evidence="2" id="KW-0788">Thiol protease</keyword>
<dbReference type="GO" id="GO:0006508">
    <property type="term" value="P:proteolysis"/>
    <property type="evidence" value="ECO:0007669"/>
    <property type="project" value="UniProtKB-KW"/>
</dbReference>
<accession>E0VIP6</accession>
<evidence type="ECO:0000259" key="4">
    <source>
        <dbReference type="PROSITE" id="PS50235"/>
    </source>
</evidence>
<dbReference type="InterPro" id="IPR016024">
    <property type="entry name" value="ARM-type_fold"/>
</dbReference>
<gene>
    <name evidence="6" type="primary">8229904</name>
    <name evidence="5" type="ORF">Phum_PHUM230380</name>
</gene>
<dbReference type="GO" id="GO:0005634">
    <property type="term" value="C:nucleus"/>
    <property type="evidence" value="ECO:0007669"/>
    <property type="project" value="TreeGrafter"/>
</dbReference>
<dbReference type="FunCoup" id="E0VIP6">
    <property type="interactions" value="1017"/>
</dbReference>
<dbReference type="VEuPathDB" id="VectorBase:PHUM230380"/>
<evidence type="ECO:0000313" key="7">
    <source>
        <dbReference type="Proteomes" id="UP000009046"/>
    </source>
</evidence>
<dbReference type="EMBL" id="DS235201">
    <property type="protein sequence ID" value="EEB13252.1"/>
    <property type="molecule type" value="Genomic_DNA"/>
</dbReference>
<name>E0VIP6_PEDHC</name>
<dbReference type="KEGG" id="phu:Phum_PHUM230380"/>
<feature type="region of interest" description="Disordered" evidence="3">
    <location>
        <begin position="654"/>
        <end position="690"/>
    </location>
</feature>
<reference evidence="5" key="1">
    <citation type="submission" date="2007-04" db="EMBL/GenBank/DDBJ databases">
        <title>Annotation of Pediculus humanus corporis strain USDA.</title>
        <authorList>
            <person name="Kirkness E."/>
            <person name="Hannick L."/>
            <person name="Hass B."/>
            <person name="Bruggner R."/>
            <person name="Lawson D."/>
            <person name="Bidwell S."/>
            <person name="Joardar V."/>
            <person name="Caler E."/>
            <person name="Walenz B."/>
            <person name="Inman J."/>
            <person name="Schobel S."/>
            <person name="Galinsky K."/>
            <person name="Amedeo P."/>
            <person name="Strausberg R."/>
        </authorList>
    </citation>
    <scope>NUCLEOTIDE SEQUENCE</scope>
    <source>
        <strain evidence="5">USDA</strain>
    </source>
</reference>
<dbReference type="PROSITE" id="PS50235">
    <property type="entry name" value="USP_3"/>
    <property type="match status" value="1"/>
</dbReference>
<dbReference type="EC" id="3.4.19.12" evidence="2"/>
<dbReference type="GeneID" id="8229904"/>
<comment type="catalytic activity">
    <reaction evidence="2">
        <text>Thiol-dependent hydrolysis of ester, thioester, amide, peptide and isopeptide bonds formed by the C-terminal Gly of ubiquitin (a 76-residue protein attached to proteins as an intracellular targeting signal).</text>
        <dbReference type="EC" id="3.4.19.12"/>
    </reaction>
</comment>
<dbReference type="HOGENOM" id="CLU_010910_1_0_1"/>
<dbReference type="RefSeq" id="XP_002425990.1">
    <property type="nucleotide sequence ID" value="XM_002425945.1"/>
</dbReference>
<sequence length="690" mass="79122">MTEQRLESSEFSHQALEIIKMLLEFGCPKNSTEVSKWLKDVEALQASLSKFWQCDPSGKTMIRCLNFLYQEITNNSTPVSPAVWTILGLVEEDKIAEFVEGLLCDANMNDNYKVQNMLSAIIEGLCQWGPHEHRLQNWIPVIIKELEIRKNYSVLIEVSERVIVRLIRTLSISSYRPLTYPVFRKLLYSVPTPHVFYKVNIVPEIIHSLKKDKEVKPVYLDFIGLIRTLLNRFTPKKNYEVKFNLIEELLKCLPDSEFDSSSMILWDSKKKIDNDWPLSTYGENINSIKSETPYKGLVNQGNTCFMNSILQILYMTTRFRKELIEKELDPTEKAANDLQLLFALMQESKRSVLAPNGVMNSTLPPSFRPSHQQDSSEYLIYLLDTLHECEKKVIKRKKQFISLNKNIEKKDDGNGDSNGEESNSNKTSDENTIIERLFGGVSVSTTVCSSCKKSFPKNDHFRDLHLSIPDNQKYCDLQELIDESLQPEELYSDNMYDCESCGTKRNATRKQIIVQAPQHLILTLKLFRFDPDRKQRLKLHSKLKNVTTIELPVYNSAQLQTDLVMYQLKGVVLHSGSSLDGGHYFSSAVDQSGQWFTFNDSIVSLAKYEWNNSGGSPYILFLRQSNISDPPMGPLPSNLQLVVNRDNQRFLSEKKMGQHSVVRKKDYDDDWDDHSPNNGSFGGPGPSLVF</sequence>
<dbReference type="InterPro" id="IPR049407">
    <property type="entry name" value="Usp38-like_N"/>
</dbReference>
<proteinExistence type="inferred from homology"/>
<dbReference type="GO" id="GO:0016579">
    <property type="term" value="P:protein deubiquitination"/>
    <property type="evidence" value="ECO:0007669"/>
    <property type="project" value="InterPro"/>
</dbReference>
<dbReference type="PANTHER" id="PTHR24006">
    <property type="entry name" value="UBIQUITIN CARBOXYL-TERMINAL HYDROLASE"/>
    <property type="match status" value="1"/>
</dbReference>
<dbReference type="InParanoid" id="E0VIP6"/>
<evidence type="ECO:0000256" key="1">
    <source>
        <dbReference type="ARBA" id="ARBA00009085"/>
    </source>
</evidence>
<dbReference type="GO" id="GO:0004843">
    <property type="term" value="F:cysteine-type deubiquitinase activity"/>
    <property type="evidence" value="ECO:0007669"/>
    <property type="project" value="UniProtKB-UniRule"/>
</dbReference>
<dbReference type="SUPFAM" id="SSF54001">
    <property type="entry name" value="Cysteine proteinases"/>
    <property type="match status" value="1"/>
</dbReference>
<dbReference type="EMBL" id="AAZO01002675">
    <property type="status" value="NOT_ANNOTATED_CDS"/>
    <property type="molecule type" value="Genomic_DNA"/>
</dbReference>
<dbReference type="InterPro" id="IPR018200">
    <property type="entry name" value="USP_CS"/>
</dbReference>
<dbReference type="PANTHER" id="PTHR24006:SF908">
    <property type="entry name" value="DEUBIQUITINATING APOPTOTIC INHIBITOR, ISOFORM A"/>
    <property type="match status" value="1"/>
</dbReference>
<dbReference type="STRING" id="121224.E0VIP6"/>
<dbReference type="InterPro" id="IPR038765">
    <property type="entry name" value="Papain-like_cys_pep_sf"/>
</dbReference>
<organism>
    <name type="scientific">Pediculus humanus subsp. corporis</name>
    <name type="common">Body louse</name>
    <dbReference type="NCBI Taxonomy" id="121224"/>
    <lineage>
        <taxon>Eukaryota</taxon>
        <taxon>Metazoa</taxon>
        <taxon>Ecdysozoa</taxon>
        <taxon>Arthropoda</taxon>
        <taxon>Hexapoda</taxon>
        <taxon>Insecta</taxon>
        <taxon>Pterygota</taxon>
        <taxon>Neoptera</taxon>
        <taxon>Paraneoptera</taxon>
        <taxon>Psocodea</taxon>
        <taxon>Troctomorpha</taxon>
        <taxon>Phthiraptera</taxon>
        <taxon>Anoplura</taxon>
        <taxon>Pediculidae</taxon>
        <taxon>Pediculus</taxon>
    </lineage>
</organism>
<dbReference type="Proteomes" id="UP000009046">
    <property type="component" value="Unassembled WGS sequence"/>
</dbReference>
<dbReference type="InterPro" id="IPR001394">
    <property type="entry name" value="Peptidase_C19_UCH"/>
</dbReference>
<dbReference type="AlphaFoldDB" id="E0VIP6"/>
<dbReference type="GO" id="GO:0005829">
    <property type="term" value="C:cytosol"/>
    <property type="evidence" value="ECO:0007669"/>
    <property type="project" value="TreeGrafter"/>
</dbReference>
<feature type="compositionally biased region" description="Low complexity" evidence="3">
    <location>
        <begin position="415"/>
        <end position="426"/>
    </location>
</feature>
<keyword evidence="2" id="KW-0833">Ubl conjugation pathway</keyword>
<evidence type="ECO:0000256" key="2">
    <source>
        <dbReference type="RuleBase" id="RU366025"/>
    </source>
</evidence>